<dbReference type="CDD" id="cd00075">
    <property type="entry name" value="HATPase"/>
    <property type="match status" value="1"/>
</dbReference>
<keyword evidence="5 10" id="KW-0418">Kinase</keyword>
<keyword evidence="3" id="KW-0597">Phosphoprotein</keyword>
<keyword evidence="8" id="KW-1133">Transmembrane helix</keyword>
<protein>
    <recommendedName>
        <fullName evidence="2">histidine kinase</fullName>
        <ecNumber evidence="2">2.7.13.3</ecNumber>
    </recommendedName>
</protein>
<dbReference type="AlphaFoldDB" id="A0A290Q915"/>
<dbReference type="InterPro" id="IPR005467">
    <property type="entry name" value="His_kinase_dom"/>
</dbReference>
<dbReference type="Pfam" id="PF02518">
    <property type="entry name" value="HATPase_c"/>
    <property type="match status" value="1"/>
</dbReference>
<dbReference type="EMBL" id="CP023344">
    <property type="protein sequence ID" value="ATC65205.1"/>
    <property type="molecule type" value="Genomic_DNA"/>
</dbReference>
<keyword evidence="6" id="KW-0902">Two-component regulatory system</keyword>
<feature type="compositionally biased region" description="Low complexity" evidence="7">
    <location>
        <begin position="191"/>
        <end position="206"/>
    </location>
</feature>
<dbReference type="PANTHER" id="PTHR43711">
    <property type="entry name" value="TWO-COMPONENT HISTIDINE KINASE"/>
    <property type="match status" value="1"/>
</dbReference>
<dbReference type="PROSITE" id="PS50109">
    <property type="entry name" value="HIS_KIN"/>
    <property type="match status" value="1"/>
</dbReference>
<dbReference type="KEGG" id="vbh:CMV30_15270"/>
<dbReference type="EC" id="2.7.13.3" evidence="2"/>
<dbReference type="InterPro" id="IPR004358">
    <property type="entry name" value="Sig_transdc_His_kin-like_C"/>
</dbReference>
<organism evidence="10 11">
    <name type="scientific">Nibricoccus aquaticus</name>
    <dbReference type="NCBI Taxonomy" id="2576891"/>
    <lineage>
        <taxon>Bacteria</taxon>
        <taxon>Pseudomonadati</taxon>
        <taxon>Verrucomicrobiota</taxon>
        <taxon>Opitutia</taxon>
        <taxon>Opitutales</taxon>
        <taxon>Opitutaceae</taxon>
        <taxon>Nibricoccus</taxon>
    </lineage>
</organism>
<dbReference type="InterPro" id="IPR003661">
    <property type="entry name" value="HisK_dim/P_dom"/>
</dbReference>
<comment type="catalytic activity">
    <reaction evidence="1">
        <text>ATP + protein L-histidine = ADP + protein N-phospho-L-histidine.</text>
        <dbReference type="EC" id="2.7.13.3"/>
    </reaction>
</comment>
<dbReference type="SMART" id="SM00388">
    <property type="entry name" value="HisKA"/>
    <property type="match status" value="1"/>
</dbReference>
<evidence type="ECO:0000313" key="10">
    <source>
        <dbReference type="EMBL" id="ATC65205.1"/>
    </source>
</evidence>
<dbReference type="Proteomes" id="UP000217265">
    <property type="component" value="Chromosome"/>
</dbReference>
<evidence type="ECO:0000256" key="3">
    <source>
        <dbReference type="ARBA" id="ARBA00022553"/>
    </source>
</evidence>
<evidence type="ECO:0000256" key="4">
    <source>
        <dbReference type="ARBA" id="ARBA00022679"/>
    </source>
</evidence>
<dbReference type="CDD" id="cd00082">
    <property type="entry name" value="HisKA"/>
    <property type="match status" value="1"/>
</dbReference>
<dbReference type="Pfam" id="PF00512">
    <property type="entry name" value="HisKA"/>
    <property type="match status" value="1"/>
</dbReference>
<feature type="region of interest" description="Disordered" evidence="7">
    <location>
        <begin position="186"/>
        <end position="208"/>
    </location>
</feature>
<evidence type="ECO:0000256" key="7">
    <source>
        <dbReference type="SAM" id="MobiDB-lite"/>
    </source>
</evidence>
<keyword evidence="11" id="KW-1185">Reference proteome</keyword>
<dbReference type="Gene3D" id="3.30.565.10">
    <property type="entry name" value="Histidine kinase-like ATPase, C-terminal domain"/>
    <property type="match status" value="1"/>
</dbReference>
<keyword evidence="8" id="KW-0812">Transmembrane</keyword>
<proteinExistence type="predicted"/>
<dbReference type="InterPro" id="IPR003594">
    <property type="entry name" value="HATPase_dom"/>
</dbReference>
<dbReference type="SUPFAM" id="SSF47384">
    <property type="entry name" value="Homodimeric domain of signal transducing histidine kinase"/>
    <property type="match status" value="1"/>
</dbReference>
<dbReference type="SUPFAM" id="SSF55874">
    <property type="entry name" value="ATPase domain of HSP90 chaperone/DNA topoisomerase II/histidine kinase"/>
    <property type="match status" value="1"/>
</dbReference>
<evidence type="ECO:0000256" key="5">
    <source>
        <dbReference type="ARBA" id="ARBA00022777"/>
    </source>
</evidence>
<reference evidence="10 11" key="1">
    <citation type="submission" date="2017-09" db="EMBL/GenBank/DDBJ databases">
        <title>Complete genome sequence of Verrucomicrobial strain HZ-65, isolated from freshwater.</title>
        <authorList>
            <person name="Choi A."/>
        </authorList>
    </citation>
    <scope>NUCLEOTIDE SEQUENCE [LARGE SCALE GENOMIC DNA]</scope>
    <source>
        <strain evidence="10 11">HZ-65</strain>
    </source>
</reference>
<dbReference type="Gene3D" id="1.10.287.130">
    <property type="match status" value="1"/>
</dbReference>
<keyword evidence="4" id="KW-0808">Transferase</keyword>
<dbReference type="InterPro" id="IPR036890">
    <property type="entry name" value="HATPase_C_sf"/>
</dbReference>
<dbReference type="SMART" id="SM00387">
    <property type="entry name" value="HATPase_c"/>
    <property type="match status" value="1"/>
</dbReference>
<dbReference type="FunFam" id="1.10.287.130:FF:000001">
    <property type="entry name" value="Two-component sensor histidine kinase"/>
    <property type="match status" value="1"/>
</dbReference>
<accession>A0A290Q915</accession>
<evidence type="ECO:0000259" key="9">
    <source>
        <dbReference type="PROSITE" id="PS50109"/>
    </source>
</evidence>
<feature type="transmembrane region" description="Helical" evidence="8">
    <location>
        <begin position="16"/>
        <end position="38"/>
    </location>
</feature>
<evidence type="ECO:0000256" key="2">
    <source>
        <dbReference type="ARBA" id="ARBA00012438"/>
    </source>
</evidence>
<dbReference type="InterPro" id="IPR050736">
    <property type="entry name" value="Sensor_HK_Regulatory"/>
</dbReference>
<evidence type="ECO:0000256" key="8">
    <source>
        <dbReference type="SAM" id="Phobius"/>
    </source>
</evidence>
<evidence type="ECO:0000256" key="6">
    <source>
        <dbReference type="ARBA" id="ARBA00023012"/>
    </source>
</evidence>
<gene>
    <name evidence="10" type="ORF">CMV30_15270</name>
</gene>
<evidence type="ECO:0000256" key="1">
    <source>
        <dbReference type="ARBA" id="ARBA00000085"/>
    </source>
</evidence>
<dbReference type="PANTHER" id="PTHR43711:SF1">
    <property type="entry name" value="HISTIDINE KINASE 1"/>
    <property type="match status" value="1"/>
</dbReference>
<dbReference type="InterPro" id="IPR036097">
    <property type="entry name" value="HisK_dim/P_sf"/>
</dbReference>
<evidence type="ECO:0000313" key="11">
    <source>
        <dbReference type="Proteomes" id="UP000217265"/>
    </source>
</evidence>
<dbReference type="GO" id="GO:0000155">
    <property type="term" value="F:phosphorelay sensor kinase activity"/>
    <property type="evidence" value="ECO:0007669"/>
    <property type="project" value="InterPro"/>
</dbReference>
<sequence length="613" mass="65846">MSADFTLFVTTTSRRIFLYWLLLLAAALGVGAGAWLLLEREESRLSKRTESAEAARRAAVEARAALVAENVELLVGDVEAGLLDTLAEAPAENLDAVLNDWERTNPLVRTAFRAAASSGRLLRPAIGNRSEEARGFYRRFATRLSAQPPWRPVKLSYEEFSSSSRKKGDQNVETVQNARREVQALAKDRSSYASNSAQSGSASALSGQQEAKVKGRSLSEKAEVADFAVAERAVPAAKAASVAPVADRRGWLPLVADGRLHLLGWVWPQNASEVRGVEVELAALVSRLGGAMPVEVAAGEGYALRDDKGRVQHQAGVVAASAPTVRVPLAATLLPGWDVVAFLAVAPEESGTGSFFAVGASLAAVLLLAILTSGSLLLWQARRSEAEAAQKTSFVANVSHEFKTPLTTIRLYSELLEQGRVADAEKQGEYLRTIGRETQRLARLVNNALDFSRLEQGKKQFQRERCDLGAELGRLMDVHAPRVAESGMTLRGSLPEKPVMVTTDRDAVEQIVLNLVDNACKYASDGRELSVALVGRADGGAEVRVSDRGPGVPVSERERIFEKFHRVDQTLTAEKGGTGLGLSIARQLARGLGGELRCEARPGGGAVFVLTLP</sequence>
<dbReference type="PRINTS" id="PR00344">
    <property type="entry name" value="BCTRLSENSOR"/>
</dbReference>
<keyword evidence="8" id="KW-0472">Membrane</keyword>
<name>A0A290Q915_9BACT</name>
<feature type="domain" description="Histidine kinase" evidence="9">
    <location>
        <begin position="397"/>
        <end position="613"/>
    </location>
</feature>